<keyword evidence="1" id="KW-1133">Transmembrane helix</keyword>
<feature type="domain" description="GGDEF" evidence="2">
    <location>
        <begin position="473"/>
        <end position="606"/>
    </location>
</feature>
<feature type="transmembrane region" description="Helical" evidence="1">
    <location>
        <begin position="6"/>
        <end position="28"/>
    </location>
</feature>
<sequence>MNTHKKLLLIVTVMLLVLMMAIVINVALNFREYSYKSALNKAQATAEYVRDGLTAHMVNGIMDKREFFLNNIKNHKDIQSFWIIRAPNVIKQFGKGFENEKMRDAIDKKVIESGKMHYTIKESSNEATLRVTIPYVATAYGSPNCLDCHNAKEGDVLGAISLKFNISETRYISLITIAKIIAINIIFLIIALLSINYFFRPILNLFNELNQMIQNADRGDYSKRITLDIQGEGKEVVEQINNLFEKLESTFKNLKTSLSTFVANAKIACQNPLEESQKIIDELSNIYKFKKTIELDRTHEDIFKRIYYILQERFYIKEYKFYLVDKEKNERELLHYCGNINKSDCTKADKDANLCRAFRTHSEVLSIDFEHVCTYCTTDKDTEYLCISFDINNEFSLIISFFTEDQEEYKRIQNIITDIENYLEAAKPVLESKFLMKKLEESSLKDGLTDLYNRRFLEGFLDKFEKQADREKKSYAIMMIDIDFFKNVNDTYGHDVGDVVIKELANTLKSNIRSSDIAIRYGGEEFLVLLYNPDRSKVISIANKIANRFKNIEFHAGDKSFKKTLSIGISYYPEQADSIWQAIKFADIALYVAKESGRNRIVEFTPDMSNEKK</sequence>
<dbReference type="Gene3D" id="3.30.70.270">
    <property type="match status" value="1"/>
</dbReference>
<name>A0A1W1BXZ5_9ZZZZ</name>
<feature type="transmembrane region" description="Helical" evidence="1">
    <location>
        <begin position="171"/>
        <end position="199"/>
    </location>
</feature>
<accession>A0A1W1BXZ5</accession>
<gene>
    <name evidence="3" type="ORF">MNB_SM-7-1340</name>
</gene>
<dbReference type="InterPro" id="IPR043128">
    <property type="entry name" value="Rev_trsase/Diguanyl_cyclase"/>
</dbReference>
<dbReference type="GO" id="GO:0052621">
    <property type="term" value="F:diguanylate cyclase activity"/>
    <property type="evidence" value="ECO:0007669"/>
    <property type="project" value="TreeGrafter"/>
</dbReference>
<evidence type="ECO:0000259" key="2">
    <source>
        <dbReference type="PROSITE" id="PS50887"/>
    </source>
</evidence>
<dbReference type="AlphaFoldDB" id="A0A1W1BXZ5"/>
<dbReference type="InterPro" id="IPR000160">
    <property type="entry name" value="GGDEF_dom"/>
</dbReference>
<protein>
    <submittedName>
        <fullName evidence="3">Sensory box sensor/GGDEF/EAL domain protein</fullName>
    </submittedName>
</protein>
<dbReference type="EMBL" id="FPHB01000042">
    <property type="protein sequence ID" value="SFV58409.1"/>
    <property type="molecule type" value="Genomic_DNA"/>
</dbReference>
<dbReference type="PANTHER" id="PTHR45138:SF9">
    <property type="entry name" value="DIGUANYLATE CYCLASE DGCM-RELATED"/>
    <property type="match status" value="1"/>
</dbReference>
<reference evidence="3" key="1">
    <citation type="submission" date="2016-10" db="EMBL/GenBank/DDBJ databases">
        <authorList>
            <person name="de Groot N.N."/>
        </authorList>
    </citation>
    <scope>NUCLEOTIDE SEQUENCE</scope>
</reference>
<dbReference type="Pfam" id="PF00990">
    <property type="entry name" value="GGDEF"/>
    <property type="match status" value="1"/>
</dbReference>
<dbReference type="Gene3D" id="3.30.450.290">
    <property type="match status" value="1"/>
</dbReference>
<dbReference type="GO" id="GO:1902201">
    <property type="term" value="P:negative regulation of bacterial-type flagellum-dependent cell motility"/>
    <property type="evidence" value="ECO:0007669"/>
    <property type="project" value="TreeGrafter"/>
</dbReference>
<dbReference type="Gene3D" id="6.10.340.10">
    <property type="match status" value="1"/>
</dbReference>
<dbReference type="PROSITE" id="PS50887">
    <property type="entry name" value="GGDEF"/>
    <property type="match status" value="1"/>
</dbReference>
<dbReference type="FunFam" id="3.30.70.270:FF:000001">
    <property type="entry name" value="Diguanylate cyclase domain protein"/>
    <property type="match status" value="1"/>
</dbReference>
<dbReference type="SUPFAM" id="SSF55073">
    <property type="entry name" value="Nucleotide cyclase"/>
    <property type="match status" value="1"/>
</dbReference>
<dbReference type="PANTHER" id="PTHR45138">
    <property type="entry name" value="REGULATORY COMPONENTS OF SENSORY TRANSDUCTION SYSTEM"/>
    <property type="match status" value="1"/>
</dbReference>
<evidence type="ECO:0000313" key="3">
    <source>
        <dbReference type="EMBL" id="SFV58409.1"/>
    </source>
</evidence>
<organism evidence="3">
    <name type="scientific">hydrothermal vent metagenome</name>
    <dbReference type="NCBI Taxonomy" id="652676"/>
    <lineage>
        <taxon>unclassified sequences</taxon>
        <taxon>metagenomes</taxon>
        <taxon>ecological metagenomes</taxon>
    </lineage>
</organism>
<dbReference type="GO" id="GO:0005886">
    <property type="term" value="C:plasma membrane"/>
    <property type="evidence" value="ECO:0007669"/>
    <property type="project" value="TreeGrafter"/>
</dbReference>
<dbReference type="SMART" id="SM00267">
    <property type="entry name" value="GGDEF"/>
    <property type="match status" value="1"/>
</dbReference>
<dbReference type="NCBIfam" id="TIGR00254">
    <property type="entry name" value="GGDEF"/>
    <property type="match status" value="1"/>
</dbReference>
<keyword evidence="1" id="KW-0472">Membrane</keyword>
<proteinExistence type="predicted"/>
<dbReference type="InterPro" id="IPR029787">
    <property type="entry name" value="Nucleotide_cyclase"/>
</dbReference>
<evidence type="ECO:0000256" key="1">
    <source>
        <dbReference type="SAM" id="Phobius"/>
    </source>
</evidence>
<dbReference type="InterPro" id="IPR050469">
    <property type="entry name" value="Diguanylate_Cyclase"/>
</dbReference>
<keyword evidence="1" id="KW-0812">Transmembrane</keyword>
<dbReference type="CDD" id="cd01949">
    <property type="entry name" value="GGDEF"/>
    <property type="match status" value="1"/>
</dbReference>
<dbReference type="GO" id="GO:0043709">
    <property type="term" value="P:cell adhesion involved in single-species biofilm formation"/>
    <property type="evidence" value="ECO:0007669"/>
    <property type="project" value="TreeGrafter"/>
</dbReference>